<dbReference type="GO" id="GO:0009254">
    <property type="term" value="P:peptidoglycan turnover"/>
    <property type="evidence" value="ECO:0007669"/>
    <property type="project" value="TreeGrafter"/>
</dbReference>
<keyword evidence="1" id="KW-0119">Carbohydrate metabolism</keyword>
<dbReference type="AlphaFoldDB" id="A0A4Q2RCM3"/>
<accession>A0A4Q2RCM3</accession>
<reference evidence="3 4" key="1">
    <citation type="submission" date="2018-09" db="EMBL/GenBank/DDBJ databases">
        <authorList>
            <person name="Grouzdev D.S."/>
            <person name="Krutkina M.S."/>
        </authorList>
    </citation>
    <scope>NUCLEOTIDE SEQUENCE [LARGE SCALE GENOMIC DNA]</scope>
    <source>
        <strain evidence="3 4">RmlP001</strain>
    </source>
</reference>
<evidence type="ECO:0000256" key="1">
    <source>
        <dbReference type="ARBA" id="ARBA00023277"/>
    </source>
</evidence>
<organism evidence="3 4">
    <name type="scientific">Lichenibacterium ramalinae</name>
    <dbReference type="NCBI Taxonomy" id="2316527"/>
    <lineage>
        <taxon>Bacteria</taxon>
        <taxon>Pseudomonadati</taxon>
        <taxon>Pseudomonadota</taxon>
        <taxon>Alphaproteobacteria</taxon>
        <taxon>Hyphomicrobiales</taxon>
        <taxon>Lichenihabitantaceae</taxon>
        <taxon>Lichenibacterium</taxon>
    </lineage>
</organism>
<dbReference type="Proteomes" id="UP000289411">
    <property type="component" value="Unassembled WGS sequence"/>
</dbReference>
<dbReference type="OrthoDB" id="9813395at2"/>
<dbReference type="GO" id="GO:0097367">
    <property type="term" value="F:carbohydrate derivative binding"/>
    <property type="evidence" value="ECO:0007669"/>
    <property type="project" value="InterPro"/>
</dbReference>
<dbReference type="SUPFAM" id="SSF53697">
    <property type="entry name" value="SIS domain"/>
    <property type="match status" value="1"/>
</dbReference>
<gene>
    <name evidence="3" type="ORF">D3272_09965</name>
</gene>
<dbReference type="RefSeq" id="WP_129219019.1">
    <property type="nucleotide sequence ID" value="NZ_QYBC01000007.1"/>
</dbReference>
<dbReference type="PANTHER" id="PTHR10088:SF4">
    <property type="entry name" value="GLUCOKINASE REGULATORY PROTEIN"/>
    <property type="match status" value="1"/>
</dbReference>
<evidence type="ECO:0000259" key="2">
    <source>
        <dbReference type="PROSITE" id="PS51464"/>
    </source>
</evidence>
<protein>
    <submittedName>
        <fullName evidence="3">N-acetylmuramic acid 6-phosphate etherase</fullName>
        <ecNumber evidence="3">4.2.1.126</ecNumber>
    </submittedName>
</protein>
<reference evidence="3 4" key="2">
    <citation type="submission" date="2019-02" db="EMBL/GenBank/DDBJ databases">
        <title>'Lichenibacterium ramalinii' gen. nov. sp. nov., 'Lichenibacterium minor' gen. nov. sp. nov.</title>
        <authorList>
            <person name="Pankratov T."/>
        </authorList>
    </citation>
    <scope>NUCLEOTIDE SEQUENCE [LARGE SCALE GENOMIC DNA]</scope>
    <source>
        <strain evidence="3 4">RmlP001</strain>
    </source>
</reference>
<dbReference type="InterPro" id="IPR001347">
    <property type="entry name" value="SIS_dom"/>
</dbReference>
<dbReference type="InterPro" id="IPR040190">
    <property type="entry name" value="MURQ/GCKR"/>
</dbReference>
<sequence length="295" mass="28636">MATATTERTDTAYDDLDLWSDVRVVDAMAASQRDALASVAAAGEALSGAIAATAAALRGGGRLAYAGAGSSGLIAQLDRLELPGTFGIPLDRLPLILAGGPDALGALSGASEDDVAAGAAAVAEQGLGAGDALVALSASGGTPFTVAALRAAAARGAVTVGIACVAGSPLLAASHHAIVLGTPPEVLAGSTRLAAGTAQKCALNILSTGVALRLGHGYRGLMVNMVPDNAKLRGRAVAIVARAAGIAPDRAEAALAAADGSIKVAVTLAGAGIDAAEARARLARTGGDIRAALRT</sequence>
<dbReference type="Pfam" id="PF13580">
    <property type="entry name" value="SIS_2"/>
    <property type="match status" value="1"/>
</dbReference>
<comment type="caution">
    <text evidence="3">The sequence shown here is derived from an EMBL/GenBank/DDBJ whole genome shotgun (WGS) entry which is preliminary data.</text>
</comment>
<keyword evidence="4" id="KW-1185">Reference proteome</keyword>
<dbReference type="PROSITE" id="PS51464">
    <property type="entry name" value="SIS"/>
    <property type="match status" value="1"/>
</dbReference>
<keyword evidence="3" id="KW-0456">Lyase</keyword>
<dbReference type="PANTHER" id="PTHR10088">
    <property type="entry name" value="GLUCOKINASE REGULATORY PROTEIN"/>
    <property type="match status" value="1"/>
</dbReference>
<name>A0A4Q2RCM3_9HYPH</name>
<proteinExistence type="predicted"/>
<dbReference type="EMBL" id="QYBC01000007">
    <property type="protein sequence ID" value="RYB05270.1"/>
    <property type="molecule type" value="Genomic_DNA"/>
</dbReference>
<feature type="domain" description="SIS" evidence="2">
    <location>
        <begin position="53"/>
        <end position="216"/>
    </location>
</feature>
<dbReference type="GO" id="GO:0016803">
    <property type="term" value="F:ether hydrolase activity"/>
    <property type="evidence" value="ECO:0007669"/>
    <property type="project" value="TreeGrafter"/>
</dbReference>
<dbReference type="NCBIfam" id="NF003915">
    <property type="entry name" value="PRK05441.1"/>
    <property type="match status" value="1"/>
</dbReference>
<dbReference type="InterPro" id="IPR046348">
    <property type="entry name" value="SIS_dom_sf"/>
</dbReference>
<dbReference type="EC" id="4.2.1.126" evidence="3"/>
<evidence type="ECO:0000313" key="3">
    <source>
        <dbReference type="EMBL" id="RYB05270.1"/>
    </source>
</evidence>
<dbReference type="Gene3D" id="1.10.8.1080">
    <property type="match status" value="1"/>
</dbReference>
<dbReference type="GO" id="GO:0016835">
    <property type="term" value="F:carbon-oxygen lyase activity"/>
    <property type="evidence" value="ECO:0007669"/>
    <property type="project" value="TreeGrafter"/>
</dbReference>
<dbReference type="GO" id="GO:0046348">
    <property type="term" value="P:amino sugar catabolic process"/>
    <property type="evidence" value="ECO:0007669"/>
    <property type="project" value="TreeGrafter"/>
</dbReference>
<dbReference type="Gene3D" id="3.40.50.10490">
    <property type="entry name" value="Glucose-6-phosphate isomerase like protein, domain 1"/>
    <property type="match status" value="1"/>
</dbReference>
<evidence type="ECO:0000313" key="4">
    <source>
        <dbReference type="Proteomes" id="UP000289411"/>
    </source>
</evidence>